<keyword evidence="3" id="KW-1185">Reference proteome</keyword>
<comment type="caution">
    <text evidence="2">The sequence shown here is derived from an EMBL/GenBank/DDBJ whole genome shotgun (WGS) entry which is preliminary data.</text>
</comment>
<evidence type="ECO:0000256" key="1">
    <source>
        <dbReference type="SAM" id="MobiDB-lite"/>
    </source>
</evidence>
<dbReference type="Proteomes" id="UP001050691">
    <property type="component" value="Unassembled WGS sequence"/>
</dbReference>
<reference evidence="2" key="1">
    <citation type="submission" date="2021-10" db="EMBL/GenBank/DDBJ databases">
        <title>De novo Genome Assembly of Clathrus columnatus (Basidiomycota, Fungi) Using Illumina and Nanopore Sequence Data.</title>
        <authorList>
            <person name="Ogiso-Tanaka E."/>
            <person name="Itagaki H."/>
            <person name="Hosoya T."/>
            <person name="Hosaka K."/>
        </authorList>
    </citation>
    <scope>NUCLEOTIDE SEQUENCE</scope>
    <source>
        <strain evidence="2">MO-923</strain>
    </source>
</reference>
<sequence length="118" mass="12927">MKALSSSDWIIDLFGRALELSGWPENDSAEEHELVLDLEPGMVTVSSQQLILDEDDEEPESVDKAGKDWGGEDDRESKSEYPPVKRPRLADGADDTNYVSSLPIFLPHPTGGVLSGTQ</sequence>
<proteinExistence type="predicted"/>
<protein>
    <submittedName>
        <fullName evidence="2">Uncharacterized protein</fullName>
    </submittedName>
</protein>
<name>A0AAV5AH53_9AGAM</name>
<gene>
    <name evidence="2" type="ORF">Clacol_006247</name>
</gene>
<evidence type="ECO:0000313" key="2">
    <source>
        <dbReference type="EMBL" id="GJJ12009.1"/>
    </source>
</evidence>
<evidence type="ECO:0000313" key="3">
    <source>
        <dbReference type="Proteomes" id="UP001050691"/>
    </source>
</evidence>
<organism evidence="2 3">
    <name type="scientific">Clathrus columnatus</name>
    <dbReference type="NCBI Taxonomy" id="1419009"/>
    <lineage>
        <taxon>Eukaryota</taxon>
        <taxon>Fungi</taxon>
        <taxon>Dikarya</taxon>
        <taxon>Basidiomycota</taxon>
        <taxon>Agaricomycotina</taxon>
        <taxon>Agaricomycetes</taxon>
        <taxon>Phallomycetidae</taxon>
        <taxon>Phallales</taxon>
        <taxon>Clathraceae</taxon>
        <taxon>Clathrus</taxon>
    </lineage>
</organism>
<accession>A0AAV5AH53</accession>
<dbReference type="EMBL" id="BPWL01000007">
    <property type="protein sequence ID" value="GJJ12009.1"/>
    <property type="molecule type" value="Genomic_DNA"/>
</dbReference>
<feature type="region of interest" description="Disordered" evidence="1">
    <location>
        <begin position="51"/>
        <end position="94"/>
    </location>
</feature>
<feature type="compositionally biased region" description="Basic and acidic residues" evidence="1">
    <location>
        <begin position="61"/>
        <end position="79"/>
    </location>
</feature>
<dbReference type="AlphaFoldDB" id="A0AAV5AH53"/>